<evidence type="ECO:0000256" key="9">
    <source>
        <dbReference type="ARBA" id="ARBA00023136"/>
    </source>
</evidence>
<feature type="transmembrane region" description="Helical" evidence="10">
    <location>
        <begin position="6"/>
        <end position="27"/>
    </location>
</feature>
<keyword evidence="12" id="KW-1185">Reference proteome</keyword>
<keyword evidence="9 10" id="KW-0472">Membrane</keyword>
<evidence type="ECO:0000313" key="12">
    <source>
        <dbReference type="Proteomes" id="UP000681414"/>
    </source>
</evidence>
<evidence type="ECO:0000256" key="6">
    <source>
        <dbReference type="ARBA" id="ARBA00022692"/>
    </source>
</evidence>
<keyword evidence="7 10" id="KW-0283">Flagellar rotation</keyword>
<organism evidence="11 12">
    <name type="scientific">Lederbergia citri</name>
    <dbReference type="NCBI Taxonomy" id="2833580"/>
    <lineage>
        <taxon>Bacteria</taxon>
        <taxon>Bacillati</taxon>
        <taxon>Bacillota</taxon>
        <taxon>Bacilli</taxon>
        <taxon>Bacillales</taxon>
        <taxon>Bacillaceae</taxon>
        <taxon>Lederbergia</taxon>
    </lineage>
</organism>
<dbReference type="NCBIfam" id="NF005826">
    <property type="entry name" value="PRK07718.1"/>
    <property type="match status" value="1"/>
</dbReference>
<dbReference type="AlphaFoldDB" id="A0A942TA11"/>
<dbReference type="RefSeq" id="WP_213123216.1">
    <property type="nucleotide sequence ID" value="NZ_JAGYPG010000001.1"/>
</dbReference>
<dbReference type="Pfam" id="PF03748">
    <property type="entry name" value="FliL"/>
    <property type="match status" value="1"/>
</dbReference>
<dbReference type="EMBL" id="JAGYPG010000001">
    <property type="protein sequence ID" value="MBS4193991.1"/>
    <property type="molecule type" value="Genomic_DNA"/>
</dbReference>
<evidence type="ECO:0000256" key="4">
    <source>
        <dbReference type="ARBA" id="ARBA00022475"/>
    </source>
</evidence>
<comment type="similarity">
    <text evidence="3 10">Belongs to the FliL family.</text>
</comment>
<comment type="caution">
    <text evidence="11">The sequence shown here is derived from an EMBL/GenBank/DDBJ whole genome shotgun (WGS) entry which is preliminary data.</text>
</comment>
<name>A0A942TA11_9BACI</name>
<evidence type="ECO:0000256" key="8">
    <source>
        <dbReference type="ARBA" id="ARBA00022989"/>
    </source>
</evidence>
<keyword evidence="8 10" id="KW-1133">Transmembrane helix</keyword>
<dbReference type="PANTHER" id="PTHR35091">
    <property type="entry name" value="FLAGELLAR PROTEIN FLIL"/>
    <property type="match status" value="1"/>
</dbReference>
<accession>A0A942TA11</accession>
<dbReference type="GO" id="GO:0006935">
    <property type="term" value="P:chemotaxis"/>
    <property type="evidence" value="ECO:0007669"/>
    <property type="project" value="UniProtKB-KW"/>
</dbReference>
<proteinExistence type="inferred from homology"/>
<dbReference type="GO" id="GO:0009425">
    <property type="term" value="C:bacterial-type flagellum basal body"/>
    <property type="evidence" value="ECO:0007669"/>
    <property type="project" value="InterPro"/>
</dbReference>
<evidence type="ECO:0000256" key="3">
    <source>
        <dbReference type="ARBA" id="ARBA00008281"/>
    </source>
</evidence>
<keyword evidence="11" id="KW-0282">Flagellum</keyword>
<sequence length="141" mass="15888">MSKKLIPTMMVLLTAILLLATLTLIIIMNLGDKGNKKEPTIDEVVKVSVDVPEIMTNVKNGDYVKISFKVQTDGKKAMQEFKKRDFQVKNLIISELSELEPSDLDGKEGKQKLEETVKEKINSLMQNGKIVRVYITSYVIS</sequence>
<comment type="subcellular location">
    <subcellularLocation>
        <location evidence="2">Cell membrane</location>
        <topology evidence="2">Single-pass membrane protein</topology>
    </subcellularLocation>
</comment>
<evidence type="ECO:0000256" key="1">
    <source>
        <dbReference type="ARBA" id="ARBA00002254"/>
    </source>
</evidence>
<dbReference type="GO" id="GO:0005886">
    <property type="term" value="C:plasma membrane"/>
    <property type="evidence" value="ECO:0007669"/>
    <property type="project" value="UniProtKB-SubCell"/>
</dbReference>
<protein>
    <recommendedName>
        <fullName evidence="10">Flagellar protein FliL</fullName>
    </recommendedName>
</protein>
<keyword evidence="11" id="KW-0969">Cilium</keyword>
<evidence type="ECO:0000256" key="10">
    <source>
        <dbReference type="RuleBase" id="RU364125"/>
    </source>
</evidence>
<keyword evidence="6 10" id="KW-0812">Transmembrane</keyword>
<dbReference type="GO" id="GO:0071978">
    <property type="term" value="P:bacterial-type flagellum-dependent swarming motility"/>
    <property type="evidence" value="ECO:0007669"/>
    <property type="project" value="TreeGrafter"/>
</dbReference>
<dbReference type="PANTHER" id="PTHR35091:SF2">
    <property type="entry name" value="FLAGELLAR PROTEIN FLIL"/>
    <property type="match status" value="1"/>
</dbReference>
<comment type="function">
    <text evidence="1 10">Controls the rotational direction of flagella during chemotaxis.</text>
</comment>
<gene>
    <name evidence="11" type="primary">fliL</name>
    <name evidence="11" type="ORF">KHA97_02735</name>
</gene>
<reference evidence="11 12" key="1">
    <citation type="submission" date="2021-05" db="EMBL/GenBank/DDBJ databases">
        <title>Novel Bacillus species.</title>
        <authorList>
            <person name="Liu G."/>
        </authorList>
    </citation>
    <scope>NUCLEOTIDE SEQUENCE [LARGE SCALE GENOMIC DNA]</scope>
    <source>
        <strain evidence="12">FJAT-49780</strain>
    </source>
</reference>
<evidence type="ECO:0000256" key="2">
    <source>
        <dbReference type="ARBA" id="ARBA00004162"/>
    </source>
</evidence>
<keyword evidence="11" id="KW-0966">Cell projection</keyword>
<keyword evidence="4 10" id="KW-1003">Cell membrane</keyword>
<keyword evidence="5 10" id="KW-0145">Chemotaxis</keyword>
<evidence type="ECO:0000256" key="7">
    <source>
        <dbReference type="ARBA" id="ARBA00022779"/>
    </source>
</evidence>
<evidence type="ECO:0000256" key="5">
    <source>
        <dbReference type="ARBA" id="ARBA00022500"/>
    </source>
</evidence>
<evidence type="ECO:0000313" key="11">
    <source>
        <dbReference type="EMBL" id="MBS4193991.1"/>
    </source>
</evidence>
<dbReference type="Proteomes" id="UP000681414">
    <property type="component" value="Unassembled WGS sequence"/>
</dbReference>
<dbReference type="InterPro" id="IPR005503">
    <property type="entry name" value="FliL"/>
</dbReference>